<dbReference type="CDD" id="cd11304">
    <property type="entry name" value="Cadherin_repeat"/>
    <property type="match status" value="3"/>
</dbReference>
<dbReference type="OrthoDB" id="6162222at2759"/>
<dbReference type="PANTHER" id="PTHR24026:SF118">
    <property type="entry name" value="DE-CADHERIN"/>
    <property type="match status" value="1"/>
</dbReference>
<keyword evidence="4" id="KW-0472">Membrane</keyword>
<dbReference type="GO" id="GO:0016020">
    <property type="term" value="C:membrane"/>
    <property type="evidence" value="ECO:0007669"/>
    <property type="project" value="InterPro"/>
</dbReference>
<sequence>NVTKVAATDKDGTAPNNRIMFTLDQASQELFTIDSNTGLIKTWAGLDYEMQPSHLIEVIVTDLGSPTNLNSCHVKVHVSDVNDVPPKFNKVSIHFYNFSLTLTLIGLVCWYLYAKDKDSPGSNNSKIVYSLEAANSILLDHLRIHEETGEVTISKPFDYEALVQDSSEHFQFSVLATDMGTPAQSAIINVSLIVADVNDESPEFTKASYSLSIPEDTKNGGCNNYINFSYLYADEAGTDNSRVSYSISRVISASVTEDSFQLNKTTGELQVTSPLDFESLVSSYGEFLVEVVASDSGNPPLRSMANITVRVLDENDETPQFLNDTYTASVPENSPEGKNTLILSSFSRSINSGFS</sequence>
<feature type="domain" description="Cadherin" evidence="5">
    <location>
        <begin position="112"/>
        <end position="204"/>
    </location>
</feature>
<dbReference type="SUPFAM" id="SSF49313">
    <property type="entry name" value="Cadherin-like"/>
    <property type="match status" value="3"/>
</dbReference>
<keyword evidence="2 4" id="KW-1133">Transmembrane helix</keyword>
<feature type="non-terminal residue" evidence="6">
    <location>
        <position position="355"/>
    </location>
</feature>
<feature type="non-terminal residue" evidence="6">
    <location>
        <position position="1"/>
    </location>
</feature>
<feature type="domain" description="Cadherin" evidence="5">
    <location>
        <begin position="205"/>
        <end position="321"/>
    </location>
</feature>
<gene>
    <name evidence="6" type="ORF">EGW08_018457</name>
</gene>
<protein>
    <recommendedName>
        <fullName evidence="5">Cadherin domain-containing protein</fullName>
    </recommendedName>
</protein>
<reference evidence="6 7" key="1">
    <citation type="submission" date="2019-01" db="EMBL/GenBank/DDBJ databases">
        <title>A draft genome assembly of the solar-powered sea slug Elysia chlorotica.</title>
        <authorList>
            <person name="Cai H."/>
            <person name="Li Q."/>
            <person name="Fang X."/>
            <person name="Li J."/>
            <person name="Curtis N.E."/>
            <person name="Altenburger A."/>
            <person name="Shibata T."/>
            <person name="Feng M."/>
            <person name="Maeda T."/>
            <person name="Schwartz J.A."/>
            <person name="Shigenobu S."/>
            <person name="Lundholm N."/>
            <person name="Nishiyama T."/>
            <person name="Yang H."/>
            <person name="Hasebe M."/>
            <person name="Li S."/>
            <person name="Pierce S.K."/>
            <person name="Wang J."/>
        </authorList>
    </citation>
    <scope>NUCLEOTIDE SEQUENCE [LARGE SCALE GENOMIC DNA]</scope>
    <source>
        <strain evidence="6">EC2010</strain>
        <tissue evidence="6">Whole organism of an adult</tissue>
    </source>
</reference>
<proteinExistence type="predicted"/>
<feature type="domain" description="Cadherin" evidence="5">
    <location>
        <begin position="2"/>
        <end position="88"/>
    </location>
</feature>
<keyword evidence="1 4" id="KW-0812">Transmembrane</keyword>
<dbReference type="AlphaFoldDB" id="A0A3S0ZRT1"/>
<dbReference type="EMBL" id="RQTK01000901">
    <property type="protein sequence ID" value="RUS73777.1"/>
    <property type="molecule type" value="Genomic_DNA"/>
</dbReference>
<evidence type="ECO:0000313" key="6">
    <source>
        <dbReference type="EMBL" id="RUS73777.1"/>
    </source>
</evidence>
<keyword evidence="7" id="KW-1185">Reference proteome</keyword>
<evidence type="ECO:0000313" key="7">
    <source>
        <dbReference type="Proteomes" id="UP000271974"/>
    </source>
</evidence>
<dbReference type="Pfam" id="PF00028">
    <property type="entry name" value="Cadherin"/>
    <property type="match status" value="3"/>
</dbReference>
<evidence type="ECO:0000259" key="5">
    <source>
        <dbReference type="PROSITE" id="PS50268"/>
    </source>
</evidence>
<organism evidence="6 7">
    <name type="scientific">Elysia chlorotica</name>
    <name type="common">Eastern emerald elysia</name>
    <name type="synonym">Sea slug</name>
    <dbReference type="NCBI Taxonomy" id="188477"/>
    <lineage>
        <taxon>Eukaryota</taxon>
        <taxon>Metazoa</taxon>
        <taxon>Spiralia</taxon>
        <taxon>Lophotrochozoa</taxon>
        <taxon>Mollusca</taxon>
        <taxon>Gastropoda</taxon>
        <taxon>Heterobranchia</taxon>
        <taxon>Euthyneura</taxon>
        <taxon>Panpulmonata</taxon>
        <taxon>Sacoglossa</taxon>
        <taxon>Placobranchoidea</taxon>
        <taxon>Plakobranchidae</taxon>
        <taxon>Elysia</taxon>
    </lineage>
</organism>
<name>A0A3S0ZRT1_ELYCH</name>
<dbReference type="Gene3D" id="2.60.40.60">
    <property type="entry name" value="Cadherins"/>
    <property type="match status" value="4"/>
</dbReference>
<evidence type="ECO:0000256" key="3">
    <source>
        <dbReference type="PROSITE-ProRule" id="PRU00043"/>
    </source>
</evidence>
<dbReference type="PROSITE" id="PS50268">
    <property type="entry name" value="CADHERIN_2"/>
    <property type="match status" value="3"/>
</dbReference>
<dbReference type="PANTHER" id="PTHR24026">
    <property type="entry name" value="FAT ATYPICAL CADHERIN-RELATED"/>
    <property type="match status" value="1"/>
</dbReference>
<evidence type="ECO:0000256" key="4">
    <source>
        <dbReference type="SAM" id="Phobius"/>
    </source>
</evidence>
<feature type="transmembrane region" description="Helical" evidence="4">
    <location>
        <begin position="95"/>
        <end position="113"/>
    </location>
</feature>
<dbReference type="InterPro" id="IPR015919">
    <property type="entry name" value="Cadherin-like_sf"/>
</dbReference>
<dbReference type="GO" id="GO:0005509">
    <property type="term" value="F:calcium ion binding"/>
    <property type="evidence" value="ECO:0007669"/>
    <property type="project" value="UniProtKB-UniRule"/>
</dbReference>
<comment type="caution">
    <text evidence="6">The sequence shown here is derived from an EMBL/GenBank/DDBJ whole genome shotgun (WGS) entry which is preliminary data.</text>
</comment>
<evidence type="ECO:0000256" key="1">
    <source>
        <dbReference type="ARBA" id="ARBA00022692"/>
    </source>
</evidence>
<dbReference type="PRINTS" id="PR00205">
    <property type="entry name" value="CADHERIN"/>
</dbReference>
<accession>A0A3S0ZRT1</accession>
<dbReference type="Proteomes" id="UP000271974">
    <property type="component" value="Unassembled WGS sequence"/>
</dbReference>
<dbReference type="GO" id="GO:0007156">
    <property type="term" value="P:homophilic cell adhesion via plasma membrane adhesion molecules"/>
    <property type="evidence" value="ECO:0007669"/>
    <property type="project" value="InterPro"/>
</dbReference>
<evidence type="ECO:0000256" key="2">
    <source>
        <dbReference type="ARBA" id="ARBA00022989"/>
    </source>
</evidence>
<dbReference type="SMART" id="SM00112">
    <property type="entry name" value="CA"/>
    <property type="match status" value="3"/>
</dbReference>
<keyword evidence="3" id="KW-0106">Calcium</keyword>
<dbReference type="InterPro" id="IPR002126">
    <property type="entry name" value="Cadherin-like_dom"/>
</dbReference>
<dbReference type="STRING" id="188477.A0A3S0ZRT1"/>